<sequence length="108" mass="12284">MFYSEEIEALGPSQSYCSSFRACCTFTEVSEVKEHVQTQSIHLTDAIQDKNVHVTIRKSRELDRPRDSAGDHELALVTHSSDTLSTSLPLFHLRMASVAYYELYRGSR</sequence>
<dbReference type="Proteomes" id="UP000055045">
    <property type="component" value="Unassembled WGS sequence"/>
</dbReference>
<evidence type="ECO:0000313" key="1">
    <source>
        <dbReference type="EMBL" id="KUM66965.1"/>
    </source>
</evidence>
<accession>A0A124GTP5</accession>
<reference evidence="1 2" key="1">
    <citation type="submission" date="2015-10" db="EMBL/GenBank/DDBJ databases">
        <title>Genome sequencing of Penicillium freii.</title>
        <authorList>
            <person name="Nguyen H.D."/>
            <person name="Visagie C.M."/>
            <person name="Seifert K.A."/>
        </authorList>
    </citation>
    <scope>NUCLEOTIDE SEQUENCE [LARGE SCALE GENOMIC DNA]</scope>
    <source>
        <strain evidence="1 2">DAOM 242723</strain>
    </source>
</reference>
<keyword evidence="2" id="KW-1185">Reference proteome</keyword>
<dbReference type="AlphaFoldDB" id="A0A124GTP5"/>
<organism evidence="1 2">
    <name type="scientific">Penicillium freii</name>
    <dbReference type="NCBI Taxonomy" id="48697"/>
    <lineage>
        <taxon>Eukaryota</taxon>
        <taxon>Fungi</taxon>
        <taxon>Dikarya</taxon>
        <taxon>Ascomycota</taxon>
        <taxon>Pezizomycotina</taxon>
        <taxon>Eurotiomycetes</taxon>
        <taxon>Eurotiomycetidae</taxon>
        <taxon>Eurotiales</taxon>
        <taxon>Aspergillaceae</taxon>
        <taxon>Penicillium</taxon>
    </lineage>
</organism>
<name>A0A124GTP5_PENFR</name>
<evidence type="ECO:0000313" key="2">
    <source>
        <dbReference type="Proteomes" id="UP000055045"/>
    </source>
</evidence>
<protein>
    <submittedName>
        <fullName evidence="1">Uncharacterized protein</fullName>
    </submittedName>
</protein>
<proteinExistence type="predicted"/>
<comment type="caution">
    <text evidence="1">The sequence shown here is derived from an EMBL/GenBank/DDBJ whole genome shotgun (WGS) entry which is preliminary data.</text>
</comment>
<gene>
    <name evidence="1" type="ORF">ACN42_g50</name>
</gene>
<dbReference type="EMBL" id="LLXE01000001">
    <property type="protein sequence ID" value="KUM66965.1"/>
    <property type="molecule type" value="Genomic_DNA"/>
</dbReference>